<evidence type="ECO:0000313" key="4">
    <source>
        <dbReference type="Proteomes" id="UP001227126"/>
    </source>
</evidence>
<gene>
    <name evidence="3" type="ORF">QO034_13600</name>
</gene>
<reference evidence="3 4" key="1">
    <citation type="submission" date="2023-05" db="EMBL/GenBank/DDBJ databases">
        <title>Sedimentitalea sp. nov. JM2-8.</title>
        <authorList>
            <person name="Huang J."/>
        </authorList>
    </citation>
    <scope>NUCLEOTIDE SEQUENCE [LARGE SCALE GENOMIC DNA]</scope>
    <source>
        <strain evidence="3 4">JM2-8</strain>
    </source>
</reference>
<evidence type="ECO:0000256" key="1">
    <source>
        <dbReference type="SAM" id="MobiDB-lite"/>
    </source>
</evidence>
<protein>
    <recommendedName>
        <fullName evidence="5">Lipoprotein</fullName>
    </recommendedName>
</protein>
<feature type="compositionally biased region" description="Pro residues" evidence="1">
    <location>
        <begin position="84"/>
        <end position="101"/>
    </location>
</feature>
<feature type="compositionally biased region" description="Low complexity" evidence="1">
    <location>
        <begin position="70"/>
        <end position="83"/>
    </location>
</feature>
<dbReference type="EMBL" id="JASNJE010000016">
    <property type="protein sequence ID" value="MDK3074152.1"/>
    <property type="molecule type" value="Genomic_DNA"/>
</dbReference>
<organism evidence="3 4">
    <name type="scientific">Sedimentitalea xiamensis</name>
    <dbReference type="NCBI Taxonomy" id="3050037"/>
    <lineage>
        <taxon>Bacteria</taxon>
        <taxon>Pseudomonadati</taxon>
        <taxon>Pseudomonadota</taxon>
        <taxon>Alphaproteobacteria</taxon>
        <taxon>Rhodobacterales</taxon>
        <taxon>Paracoccaceae</taxon>
        <taxon>Sedimentitalea</taxon>
    </lineage>
</organism>
<comment type="caution">
    <text evidence="3">The sequence shown here is derived from an EMBL/GenBank/DDBJ whole genome shotgun (WGS) entry which is preliminary data.</text>
</comment>
<accession>A0ABT7FGA7</accession>
<dbReference type="RefSeq" id="WP_284486086.1">
    <property type="nucleotide sequence ID" value="NZ_JASNJE010000016.1"/>
</dbReference>
<evidence type="ECO:0000313" key="3">
    <source>
        <dbReference type="EMBL" id="MDK3074152.1"/>
    </source>
</evidence>
<dbReference type="PROSITE" id="PS51257">
    <property type="entry name" value="PROKAR_LIPOPROTEIN"/>
    <property type="match status" value="1"/>
</dbReference>
<name>A0ABT7FGA7_9RHOB</name>
<evidence type="ECO:0008006" key="5">
    <source>
        <dbReference type="Google" id="ProtNLM"/>
    </source>
</evidence>
<keyword evidence="2" id="KW-0732">Signal</keyword>
<evidence type="ECO:0000256" key="2">
    <source>
        <dbReference type="SAM" id="SignalP"/>
    </source>
</evidence>
<feature type="chain" id="PRO_5047058767" description="Lipoprotein" evidence="2">
    <location>
        <begin position="25"/>
        <end position="115"/>
    </location>
</feature>
<dbReference type="Proteomes" id="UP001227126">
    <property type="component" value="Unassembled WGS sequence"/>
</dbReference>
<keyword evidence="4" id="KW-1185">Reference proteome</keyword>
<feature type="region of interest" description="Disordered" evidence="1">
    <location>
        <begin position="61"/>
        <end position="115"/>
    </location>
</feature>
<feature type="signal peptide" evidence="2">
    <location>
        <begin position="1"/>
        <end position="24"/>
    </location>
</feature>
<sequence length="115" mass="12336">MRHLSLRRAFLAVFLTGSVLGLSACDPATTSVNGSVGVGVYYDSMLWNDYYYGHPRPPHHRPVDPPVTRPPVGVTPPIGIVPPGGRPPTVHPPIARPPVARPPIHRPVGGGGRFR</sequence>
<proteinExistence type="predicted"/>